<dbReference type="InterPro" id="IPR045087">
    <property type="entry name" value="Cu-oxidase_fam"/>
</dbReference>
<reference evidence="6" key="1">
    <citation type="journal article" date="2019" name="Int. J. Syst. Evol. Microbiol.">
        <title>The Global Catalogue of Microorganisms (GCM) 10K type strain sequencing project: providing services to taxonomists for standard genome sequencing and annotation.</title>
        <authorList>
            <consortium name="The Broad Institute Genomics Platform"/>
            <consortium name="The Broad Institute Genome Sequencing Center for Infectious Disease"/>
            <person name="Wu L."/>
            <person name="Ma J."/>
        </authorList>
    </citation>
    <scope>NUCLEOTIDE SEQUENCE [LARGE SCALE GENOMIC DNA]</scope>
    <source>
        <strain evidence="6">KCTC 42964</strain>
    </source>
</reference>
<evidence type="ECO:0000313" key="6">
    <source>
        <dbReference type="Proteomes" id="UP001595528"/>
    </source>
</evidence>
<evidence type="ECO:0000259" key="3">
    <source>
        <dbReference type="Pfam" id="PF07731"/>
    </source>
</evidence>
<dbReference type="InterPro" id="IPR002355">
    <property type="entry name" value="Cu_oxidase_Cu_BS"/>
</dbReference>
<dbReference type="PROSITE" id="PS51318">
    <property type="entry name" value="TAT"/>
    <property type="match status" value="1"/>
</dbReference>
<proteinExistence type="predicted"/>
<dbReference type="InterPro" id="IPR011707">
    <property type="entry name" value="Cu-oxidase-like_N"/>
</dbReference>
<dbReference type="CDD" id="cd13861">
    <property type="entry name" value="CuRO_1_CumA_like"/>
    <property type="match status" value="1"/>
</dbReference>
<comment type="caution">
    <text evidence="5">The sequence shown here is derived from an EMBL/GenBank/DDBJ whole genome shotgun (WGS) entry which is preliminary data.</text>
</comment>
<keyword evidence="1" id="KW-0479">Metal-binding</keyword>
<organism evidence="5 6">
    <name type="scientific">Marinibaculum pumilum</name>
    <dbReference type="NCBI Taxonomy" id="1766165"/>
    <lineage>
        <taxon>Bacteria</taxon>
        <taxon>Pseudomonadati</taxon>
        <taxon>Pseudomonadota</taxon>
        <taxon>Alphaproteobacteria</taxon>
        <taxon>Rhodospirillales</taxon>
        <taxon>Rhodospirillaceae</taxon>
        <taxon>Marinibaculum</taxon>
    </lineage>
</organism>
<feature type="domain" description="Plastocyanin-like" evidence="3">
    <location>
        <begin position="389"/>
        <end position="487"/>
    </location>
</feature>
<dbReference type="RefSeq" id="WP_379897364.1">
    <property type="nucleotide sequence ID" value="NZ_JBHRTR010000002.1"/>
</dbReference>
<dbReference type="PANTHER" id="PTHR11709">
    <property type="entry name" value="MULTI-COPPER OXIDASE"/>
    <property type="match status" value="1"/>
</dbReference>
<dbReference type="InterPro" id="IPR008972">
    <property type="entry name" value="Cupredoxin"/>
</dbReference>
<dbReference type="PROSITE" id="PS00080">
    <property type="entry name" value="MULTICOPPER_OXIDASE2"/>
    <property type="match status" value="1"/>
</dbReference>
<sequence>MTKSGNPRFHLSRRALLAGAVAMGGGLAALPLRGVEGEARPRTVLRAAEVERRLVPDQPAPSRLRLYNGEVMPVLRLRRGQMAELRLENGLPDEHTTIHWHGLRIPHGMDGVPYITQPPVEPGENFTYRFAPPDAGTFFFHPHCNTVEQLGRGLAGVLIVEDPEEPAVDADLVLAYKDWRLNPDGSLGPFLTLKGAAGPGTHGSLQSVNGLPLKGEAAPDFAVPAGGDLRLRLLNLDVTRLLDLYVVGADAWLIATDGMALPPLPLSALPYSAWRLGPAMRADLALRMPAEPGAVVELRNLRGTRPDLIARLRAAGPALARPPFVPPALPGPHLPEPRLDGAPVVPMAFETVATRSPAPPALAGLPFADDLCLAPRTLWAINGRTWPEQGHAHPPEPLAALRQGRSYILELDNRSKQIHPIHLHGHSFKVLSSSTDPDLPVHWADTTLVGPGERRRIALVADNPGDWMFHCHIIEHQETGMMGLLRVG</sequence>
<dbReference type="InterPro" id="IPR033138">
    <property type="entry name" value="Cu_oxidase_CS"/>
</dbReference>
<keyword evidence="6" id="KW-1185">Reference proteome</keyword>
<gene>
    <name evidence="5" type="ORF">ACFOGJ_00235</name>
</gene>
<evidence type="ECO:0000259" key="4">
    <source>
        <dbReference type="Pfam" id="PF07732"/>
    </source>
</evidence>
<dbReference type="SUPFAM" id="SSF49503">
    <property type="entry name" value="Cupredoxins"/>
    <property type="match status" value="3"/>
</dbReference>
<evidence type="ECO:0000256" key="2">
    <source>
        <dbReference type="ARBA" id="ARBA00023002"/>
    </source>
</evidence>
<dbReference type="Gene3D" id="2.60.40.420">
    <property type="entry name" value="Cupredoxins - blue copper proteins"/>
    <property type="match status" value="3"/>
</dbReference>
<keyword evidence="2" id="KW-0560">Oxidoreductase</keyword>
<dbReference type="InterPro" id="IPR006311">
    <property type="entry name" value="TAT_signal"/>
</dbReference>
<protein>
    <submittedName>
        <fullName evidence="5">Multicopper oxidase family protein</fullName>
    </submittedName>
</protein>
<dbReference type="InterPro" id="IPR011706">
    <property type="entry name" value="Cu-oxidase_C"/>
</dbReference>
<accession>A0ABV7KTD2</accession>
<dbReference type="Pfam" id="PF07731">
    <property type="entry name" value="Cu-oxidase_2"/>
    <property type="match status" value="1"/>
</dbReference>
<feature type="domain" description="Plastocyanin-like" evidence="4">
    <location>
        <begin position="61"/>
        <end position="164"/>
    </location>
</feature>
<evidence type="ECO:0000313" key="5">
    <source>
        <dbReference type="EMBL" id="MFC3225636.1"/>
    </source>
</evidence>
<dbReference type="PANTHER" id="PTHR11709:SF2">
    <property type="entry name" value="MULTICOPPER OXIDASE LPR1"/>
    <property type="match status" value="1"/>
</dbReference>
<dbReference type="Pfam" id="PF07732">
    <property type="entry name" value="Cu-oxidase_3"/>
    <property type="match status" value="1"/>
</dbReference>
<dbReference type="CDD" id="cd13906">
    <property type="entry name" value="CuRO_3_CumA_like"/>
    <property type="match status" value="1"/>
</dbReference>
<name>A0ABV7KTD2_9PROT</name>
<dbReference type="Proteomes" id="UP001595528">
    <property type="component" value="Unassembled WGS sequence"/>
</dbReference>
<dbReference type="EMBL" id="JBHRTR010000002">
    <property type="protein sequence ID" value="MFC3225636.1"/>
    <property type="molecule type" value="Genomic_DNA"/>
</dbReference>
<evidence type="ECO:0000256" key="1">
    <source>
        <dbReference type="ARBA" id="ARBA00022723"/>
    </source>
</evidence>
<dbReference type="PROSITE" id="PS00079">
    <property type="entry name" value="MULTICOPPER_OXIDASE1"/>
    <property type="match status" value="1"/>
</dbReference>